<dbReference type="GO" id="GO:0008124">
    <property type="term" value="F:4-alpha-hydroxytetrahydrobiopterin dehydratase activity"/>
    <property type="evidence" value="ECO:0007669"/>
    <property type="project" value="UniProtKB-EC"/>
</dbReference>
<keyword evidence="4" id="KW-0456">Lyase</keyword>
<gene>
    <name evidence="5" type="ORF">C7B43_14745</name>
</gene>
<comment type="catalytic activity">
    <reaction evidence="1">
        <text>(4aS,6R)-4a-hydroxy-L-erythro-5,6,7,8-tetrahydrobiopterin = (6R)-L-erythro-6,7-dihydrobiopterin + H2O</text>
        <dbReference type="Rhea" id="RHEA:11920"/>
        <dbReference type="ChEBI" id="CHEBI:15377"/>
        <dbReference type="ChEBI" id="CHEBI:15642"/>
        <dbReference type="ChEBI" id="CHEBI:43120"/>
        <dbReference type="EC" id="4.2.1.96"/>
    </reaction>
</comment>
<protein>
    <recommendedName>
        <fullName evidence="3">4a-hydroxytetrahydrobiopterin dehydratase</fullName>
        <ecNumber evidence="3">4.2.1.96</ecNumber>
    </recommendedName>
</protein>
<dbReference type="AlphaFoldDB" id="A0A2T2WV91"/>
<dbReference type="PANTHER" id="PTHR12599:SF0">
    <property type="entry name" value="PTERIN-4-ALPHA-CARBINOLAMINE DEHYDRATASE"/>
    <property type="match status" value="1"/>
</dbReference>
<dbReference type="Proteomes" id="UP000242699">
    <property type="component" value="Unassembled WGS sequence"/>
</dbReference>
<evidence type="ECO:0000256" key="1">
    <source>
        <dbReference type="ARBA" id="ARBA00001554"/>
    </source>
</evidence>
<dbReference type="EC" id="4.2.1.96" evidence="3"/>
<organism evidence="5 6">
    <name type="scientific">Sulfobacillus benefaciens</name>
    <dbReference type="NCBI Taxonomy" id="453960"/>
    <lineage>
        <taxon>Bacteria</taxon>
        <taxon>Bacillati</taxon>
        <taxon>Bacillota</taxon>
        <taxon>Clostridia</taxon>
        <taxon>Eubacteriales</taxon>
        <taxon>Clostridiales Family XVII. Incertae Sedis</taxon>
        <taxon>Sulfobacillus</taxon>
    </lineage>
</organism>
<dbReference type="Pfam" id="PF01329">
    <property type="entry name" value="Pterin_4a"/>
    <property type="match status" value="1"/>
</dbReference>
<proteinExistence type="inferred from homology"/>
<evidence type="ECO:0000256" key="4">
    <source>
        <dbReference type="ARBA" id="ARBA00023239"/>
    </source>
</evidence>
<dbReference type="SUPFAM" id="SSF55248">
    <property type="entry name" value="PCD-like"/>
    <property type="match status" value="1"/>
</dbReference>
<dbReference type="CDD" id="cd00488">
    <property type="entry name" value="PCD_DCoH"/>
    <property type="match status" value="1"/>
</dbReference>
<dbReference type="InterPro" id="IPR001533">
    <property type="entry name" value="Pterin_deHydtase"/>
</dbReference>
<name>A0A2T2WV91_9FIRM</name>
<dbReference type="GO" id="GO:0006729">
    <property type="term" value="P:tetrahydrobiopterin biosynthetic process"/>
    <property type="evidence" value="ECO:0007669"/>
    <property type="project" value="InterPro"/>
</dbReference>
<evidence type="ECO:0000313" key="5">
    <source>
        <dbReference type="EMBL" id="PSR26142.1"/>
    </source>
</evidence>
<dbReference type="EMBL" id="PXYT01000041">
    <property type="protein sequence ID" value="PSR26142.1"/>
    <property type="molecule type" value="Genomic_DNA"/>
</dbReference>
<evidence type="ECO:0000256" key="3">
    <source>
        <dbReference type="ARBA" id="ARBA00013252"/>
    </source>
</evidence>
<evidence type="ECO:0000256" key="2">
    <source>
        <dbReference type="ARBA" id="ARBA00006472"/>
    </source>
</evidence>
<sequence length="92" mass="10383">MRLSQDKVVTELQHMPGWEWVSPGAIRKEFVFADFTGSVQFVGRTVHPANAMGHHPDIDIRYNRVLITLTTHDEGGVTAKDLELAQKLDLLE</sequence>
<dbReference type="PANTHER" id="PTHR12599">
    <property type="entry name" value="PTERIN-4-ALPHA-CARBINOLAMINE DEHYDRATASE"/>
    <property type="match status" value="1"/>
</dbReference>
<dbReference type="NCBIfam" id="NF002017">
    <property type="entry name" value="PRK00823.1-2"/>
    <property type="match status" value="1"/>
</dbReference>
<comment type="similarity">
    <text evidence="2">Belongs to the pterin-4-alpha-carbinolamine dehydratase family.</text>
</comment>
<dbReference type="InterPro" id="IPR036428">
    <property type="entry name" value="PCD_sf"/>
</dbReference>
<accession>A0A2T2WV91</accession>
<evidence type="ECO:0000313" key="6">
    <source>
        <dbReference type="Proteomes" id="UP000242699"/>
    </source>
</evidence>
<comment type="caution">
    <text evidence="5">The sequence shown here is derived from an EMBL/GenBank/DDBJ whole genome shotgun (WGS) entry which is preliminary data.</text>
</comment>
<dbReference type="Gene3D" id="3.30.1360.20">
    <property type="entry name" value="Transcriptional coactivator/pterin dehydratase"/>
    <property type="match status" value="1"/>
</dbReference>
<reference evidence="5 6" key="1">
    <citation type="journal article" date="2014" name="BMC Genomics">
        <title>Comparison of environmental and isolate Sulfobacillus genomes reveals diverse carbon, sulfur, nitrogen, and hydrogen metabolisms.</title>
        <authorList>
            <person name="Justice N.B."/>
            <person name="Norman A."/>
            <person name="Brown C.T."/>
            <person name="Singh A."/>
            <person name="Thomas B.C."/>
            <person name="Banfield J.F."/>
        </authorList>
    </citation>
    <scope>NUCLEOTIDE SEQUENCE [LARGE SCALE GENOMIC DNA]</scope>
    <source>
        <strain evidence="5">AMDSBA1</strain>
    </source>
</reference>